<dbReference type="Proteomes" id="UP000070501">
    <property type="component" value="Unassembled WGS sequence"/>
</dbReference>
<sequence length="937" mass="106828">MLCHNCTRIEEALVTGISTWLADRRRFTWRGKMVMTVGHYYRQIPASTTCSLCRQLRAPWILPFLNRLHEDVNLSDDKIMRYYNEPDRIHIFRNMRLLPHVNDYPTSRNMLKEHDAPYHIAVVPNAGRKSWKEELQAHISEQGIVAIFPRDHPQSRGEIFEMREVNPWFKPAVVQRSLATCRDHITLCNPRKPDVKGMRVINCWSDDLWIDEYDGDQDYVALSYVWGAPGRTEEEPTRADHSVTHTSTNANSASHSMAAAQFRSPKGKSVRNLNVRQSRRHAPYRSPPARTAANNNVHNTRSSPIRHPSRAESHAITVTRRPGSNPLLKLPANIPGTIRDAIVVAKQLHIKYLWVDQYCIDQSADQAAKQEQFSRMADIYGGARVTIFALGSHSDSGLPGVSLPRASWREHRTVLGAQEQQYTLISTLPDPQAIIEASTWATRAWTYQESLFSTRRLFFTPHQVYFECNAMNVTESLRSRMRILHVRSRQRLLAFHRAGRFVCGNSNSFSHLNVRAADKCHRKIDVVRRAQVHTRAYTRREMTDSGDVLNAFAGVAEYYARSAAMIASLAGLAVPAPIARAGRTRGLGTRSLSEEEGLDHLSYALAWSHELHTMTRDESLTNPKGLPASLRRSLPWSPRDNPMPRRRQTTSDGRRFPSWSWAGWCGEMASRHEDLPHCYTSLIGLGSVVLHFRDGPRRNAATRQLPVSGEASSSRSVPRQAPVRPMNYTFLLDRQQYMKYLIDRLLTTTEIHLDAFLLNSARLRPWERSPARPYHGARDRNDGTSTLNVRMSEGPAEWSQIYEQLVDGRLLCLVLGTYGEPRERVIRAMRDSDGKSDTARMGRIDLIERWEPDSIVCLVVKRVKARGSGQSGASSSSSSSSSDERIMVERKGLLKIEFRGLETVETVTIRKRLRHRTKRCSWQQWMAEGGRRKFALV</sequence>
<dbReference type="InterPro" id="IPR010730">
    <property type="entry name" value="HET"/>
</dbReference>
<evidence type="ECO:0000256" key="1">
    <source>
        <dbReference type="SAM" id="MobiDB-lite"/>
    </source>
</evidence>
<feature type="compositionally biased region" description="Basic and acidic residues" evidence="1">
    <location>
        <begin position="232"/>
        <end position="243"/>
    </location>
</feature>
<accession>A0A136IQ40</accession>
<dbReference type="PANTHER" id="PTHR33112:SF16">
    <property type="entry name" value="HETEROKARYON INCOMPATIBILITY DOMAIN-CONTAINING PROTEIN"/>
    <property type="match status" value="1"/>
</dbReference>
<feature type="compositionally biased region" description="Polar residues" evidence="1">
    <location>
        <begin position="292"/>
        <end position="303"/>
    </location>
</feature>
<feature type="region of interest" description="Disordered" evidence="1">
    <location>
        <begin position="700"/>
        <end position="720"/>
    </location>
</feature>
<feature type="region of interest" description="Disordered" evidence="1">
    <location>
        <begin position="232"/>
        <end position="313"/>
    </location>
</feature>
<dbReference type="EMBL" id="KQ964264">
    <property type="protein sequence ID" value="KXJ87035.1"/>
    <property type="molecule type" value="Genomic_DNA"/>
</dbReference>
<evidence type="ECO:0000259" key="2">
    <source>
        <dbReference type="Pfam" id="PF06985"/>
    </source>
</evidence>
<organism evidence="3 4">
    <name type="scientific">Microdochium bolleyi</name>
    <dbReference type="NCBI Taxonomy" id="196109"/>
    <lineage>
        <taxon>Eukaryota</taxon>
        <taxon>Fungi</taxon>
        <taxon>Dikarya</taxon>
        <taxon>Ascomycota</taxon>
        <taxon>Pezizomycotina</taxon>
        <taxon>Sordariomycetes</taxon>
        <taxon>Xylariomycetidae</taxon>
        <taxon>Xylariales</taxon>
        <taxon>Microdochiaceae</taxon>
        <taxon>Microdochium</taxon>
    </lineage>
</organism>
<gene>
    <name evidence="3" type="ORF">Micbo1qcDRAFT_218238</name>
</gene>
<evidence type="ECO:0000313" key="3">
    <source>
        <dbReference type="EMBL" id="KXJ87035.1"/>
    </source>
</evidence>
<feature type="domain" description="Heterokaryon incompatibility" evidence="2">
    <location>
        <begin position="329"/>
        <end position="449"/>
    </location>
</feature>
<dbReference type="PANTHER" id="PTHR33112">
    <property type="entry name" value="DOMAIN PROTEIN, PUTATIVE-RELATED"/>
    <property type="match status" value="1"/>
</dbReference>
<dbReference type="InParanoid" id="A0A136IQ40"/>
<reference evidence="4" key="1">
    <citation type="submission" date="2016-02" db="EMBL/GenBank/DDBJ databases">
        <title>Draft genome sequence of Microdochium bolleyi, a fungal endophyte of beachgrass.</title>
        <authorList>
            <consortium name="DOE Joint Genome Institute"/>
            <person name="David A.S."/>
            <person name="May G."/>
            <person name="Haridas S."/>
            <person name="Lim J."/>
            <person name="Wang M."/>
            <person name="Labutti K."/>
            <person name="Lipzen A."/>
            <person name="Barry K."/>
            <person name="Grigoriev I.V."/>
        </authorList>
    </citation>
    <scope>NUCLEOTIDE SEQUENCE [LARGE SCALE GENOMIC DNA]</scope>
    <source>
        <strain evidence="4">J235TASD1</strain>
    </source>
</reference>
<feature type="compositionally biased region" description="Low complexity" evidence="1">
    <location>
        <begin position="244"/>
        <end position="260"/>
    </location>
</feature>
<dbReference type="AlphaFoldDB" id="A0A136IQ40"/>
<keyword evidence="4" id="KW-1185">Reference proteome</keyword>
<evidence type="ECO:0000313" key="4">
    <source>
        <dbReference type="Proteomes" id="UP000070501"/>
    </source>
</evidence>
<name>A0A136IQ40_9PEZI</name>
<proteinExistence type="predicted"/>
<protein>
    <submittedName>
        <fullName evidence="3">Heterokaryon incompatibility protein-domain-containing protein</fullName>
    </submittedName>
</protein>
<feature type="region of interest" description="Disordered" evidence="1">
    <location>
        <begin position="618"/>
        <end position="654"/>
    </location>
</feature>
<dbReference type="OrthoDB" id="5428863at2759"/>
<dbReference type="Pfam" id="PF06985">
    <property type="entry name" value="HET"/>
    <property type="match status" value="1"/>
</dbReference>
<dbReference type="STRING" id="196109.A0A136IQ40"/>